<feature type="transmembrane region" description="Helical" evidence="1">
    <location>
        <begin position="12"/>
        <end position="35"/>
    </location>
</feature>
<organism evidence="3 4">
    <name type="scientific">Companilactobacillus nantensis DSM 16982</name>
    <dbReference type="NCBI Taxonomy" id="1423774"/>
    <lineage>
        <taxon>Bacteria</taxon>
        <taxon>Bacillati</taxon>
        <taxon>Bacillota</taxon>
        <taxon>Bacilli</taxon>
        <taxon>Lactobacillales</taxon>
        <taxon>Lactobacillaceae</taxon>
        <taxon>Companilactobacillus</taxon>
    </lineage>
</organism>
<gene>
    <name evidence="3" type="ORF">FD31_GL001154</name>
</gene>
<keyword evidence="4" id="KW-1185">Reference proteome</keyword>
<dbReference type="RefSeq" id="WP_057892568.1">
    <property type="nucleotide sequence ID" value="NZ_AZFV01000021.1"/>
</dbReference>
<proteinExistence type="predicted"/>
<dbReference type="EMBL" id="AZFV01000021">
    <property type="protein sequence ID" value="KRM15589.1"/>
    <property type="molecule type" value="Genomic_DNA"/>
</dbReference>
<feature type="transmembrane region" description="Helical" evidence="1">
    <location>
        <begin position="214"/>
        <end position="240"/>
    </location>
</feature>
<name>A0A0R1WDK0_9LACO</name>
<dbReference type="Pfam" id="PF03703">
    <property type="entry name" value="bPH_2"/>
    <property type="match status" value="2"/>
</dbReference>
<evidence type="ECO:0000313" key="4">
    <source>
        <dbReference type="Proteomes" id="UP000051302"/>
    </source>
</evidence>
<dbReference type="PIRSF" id="PIRSF026631">
    <property type="entry name" value="UCP026631"/>
    <property type="match status" value="1"/>
</dbReference>
<sequence length="483" mass="55612">MISKPRKLSPAAILFFFYKDIKDLFIPVAIFALAVFQHAKFWTIIGLIALLVLVITGDVIAYFMFSYQLFDNEIVVKKGLFVKKVNHIPYDRIQNVTANQWFFLKPFKLEELEIETAGHSEGPEVSLVAVSVDFKNELNQYRQKVQHQEAPASDVKDSKSNIKSYSITWRELVRFSLTSPAFLSGLLVILAIYGKVQHSISQQMYDLAAQEFVHLGWIIVAVGMLLIVLVFYIVSVFVLIAKYYHFHLTFENKQFEMQYGFFKTKKTSISQSRIQAVVVKQTLLRRMLHIATVKLVIISNSKKEETEKDIIVMPVIATNKLEAFFHEFFPDIPMQSWQSTATNARTYYYDLRNALIFSLITDVLAGLFLLKISLLWLTIVVILSAAIWLIPAYLNARRADLAAISDKYVCLQNNQITSKNTYFVPKSSIQLLDRRQSIWLGKKGFAHLRLSCRSGIEERILQVKYLPQSRVDNVVSWYKKSSE</sequence>
<dbReference type="PANTHER" id="PTHR34473">
    <property type="entry name" value="UPF0699 TRANSMEMBRANE PROTEIN YDBS"/>
    <property type="match status" value="1"/>
</dbReference>
<feature type="transmembrane region" description="Helical" evidence="1">
    <location>
        <begin position="376"/>
        <end position="394"/>
    </location>
</feature>
<feature type="transmembrane region" description="Helical" evidence="1">
    <location>
        <begin position="41"/>
        <end position="65"/>
    </location>
</feature>
<dbReference type="Proteomes" id="UP000051302">
    <property type="component" value="Unassembled WGS sequence"/>
</dbReference>
<dbReference type="STRING" id="1423774.FD31_GL001154"/>
<evidence type="ECO:0000256" key="1">
    <source>
        <dbReference type="SAM" id="Phobius"/>
    </source>
</evidence>
<feature type="domain" description="YdbS-like PH" evidence="2">
    <location>
        <begin position="243"/>
        <end position="308"/>
    </location>
</feature>
<comment type="caution">
    <text evidence="3">The sequence shown here is derived from an EMBL/GenBank/DDBJ whole genome shotgun (WGS) entry which is preliminary data.</text>
</comment>
<evidence type="ECO:0000259" key="2">
    <source>
        <dbReference type="Pfam" id="PF03703"/>
    </source>
</evidence>
<accession>A0A0R1WDK0</accession>
<reference evidence="3 4" key="1">
    <citation type="journal article" date="2015" name="Genome Announc.">
        <title>Expanding the biotechnology potential of lactobacilli through comparative genomics of 213 strains and associated genera.</title>
        <authorList>
            <person name="Sun Z."/>
            <person name="Harris H.M."/>
            <person name="McCann A."/>
            <person name="Guo C."/>
            <person name="Argimon S."/>
            <person name="Zhang W."/>
            <person name="Yang X."/>
            <person name="Jeffery I.B."/>
            <person name="Cooney J.C."/>
            <person name="Kagawa T.F."/>
            <person name="Liu W."/>
            <person name="Song Y."/>
            <person name="Salvetti E."/>
            <person name="Wrobel A."/>
            <person name="Rasinkangas P."/>
            <person name="Parkhill J."/>
            <person name="Rea M.C."/>
            <person name="O'Sullivan O."/>
            <person name="Ritari J."/>
            <person name="Douillard F.P."/>
            <person name="Paul Ross R."/>
            <person name="Yang R."/>
            <person name="Briner A.E."/>
            <person name="Felis G.E."/>
            <person name="de Vos W.M."/>
            <person name="Barrangou R."/>
            <person name="Klaenhammer T.R."/>
            <person name="Caufield P.W."/>
            <person name="Cui Y."/>
            <person name="Zhang H."/>
            <person name="O'Toole P.W."/>
        </authorList>
    </citation>
    <scope>NUCLEOTIDE SEQUENCE [LARGE SCALE GENOMIC DNA]</scope>
    <source>
        <strain evidence="3 4">DSM 16982</strain>
    </source>
</reference>
<dbReference type="InterPro" id="IPR005182">
    <property type="entry name" value="YdbS-like_PH"/>
</dbReference>
<feature type="transmembrane region" description="Helical" evidence="1">
    <location>
        <begin position="172"/>
        <end position="194"/>
    </location>
</feature>
<protein>
    <submittedName>
        <fullName evidence="3">Membrane protein</fullName>
    </submittedName>
</protein>
<keyword evidence="1" id="KW-1133">Transmembrane helix</keyword>
<dbReference type="PANTHER" id="PTHR34473:SF2">
    <property type="entry name" value="UPF0699 TRANSMEMBRANE PROTEIN YDBT"/>
    <property type="match status" value="1"/>
</dbReference>
<keyword evidence="1" id="KW-0812">Transmembrane</keyword>
<dbReference type="AlphaFoldDB" id="A0A0R1WDK0"/>
<evidence type="ECO:0000313" key="3">
    <source>
        <dbReference type="EMBL" id="KRM15589.1"/>
    </source>
</evidence>
<dbReference type="InterPro" id="IPR014529">
    <property type="entry name" value="UCP026631"/>
</dbReference>
<dbReference type="PATRIC" id="fig|1423774.3.peg.1201"/>
<feature type="domain" description="YdbS-like PH" evidence="2">
    <location>
        <begin position="62"/>
        <end position="132"/>
    </location>
</feature>
<keyword evidence="1" id="KW-0472">Membrane</keyword>
<feature type="transmembrane region" description="Helical" evidence="1">
    <location>
        <begin position="354"/>
        <end position="370"/>
    </location>
</feature>